<proteinExistence type="predicted"/>
<evidence type="ECO:0000313" key="4">
    <source>
        <dbReference type="Proteomes" id="UP000541558"/>
    </source>
</evidence>
<accession>A0A8H5BMV9</accession>
<keyword evidence="2" id="KW-1133">Transmembrane helix</keyword>
<keyword evidence="2" id="KW-0472">Membrane</keyword>
<comment type="caution">
    <text evidence="3">The sequence shown here is derived from an EMBL/GenBank/DDBJ whole genome shotgun (WGS) entry which is preliminary data.</text>
</comment>
<dbReference type="AlphaFoldDB" id="A0A8H5BMV9"/>
<gene>
    <name evidence="3" type="ORF">D9611_000353</name>
</gene>
<sequence length="1221" mass="134939">MDPLSVLGTVLTIAQMANAIKASIDKVKGNKKRLEILLGDIIKSLDDLEKFSKAHVQEVGGSEQLQNAVLKLQRDMADFLTHCHKLVPRNDGSQLSKVKASVKAWSKRDDLEAEMQRIKDTIASCYAQFTAFAAARAENASYRLENSIVVRGVEHKAHLQRLEVLVTNVLLDTRFGKQVVQQVARVIGVYPTEGRSIEHDYLCMQLDKALDIMEAHPGYQGPIMERPADDFTPNFEPVNFVTVPHEFVVTDILVLSRSVRAASYESIHKVARDIESVAGQLNDLYLFQEAINAQKIVVQLFRNLVGGGCSLYLPNLAHALKNLSVHLQNIGQQEEALLASEDSIAALRLVCDAHPELDFRPLLAMNLRTHGDALALAGKSSSALDIFQESISTYAELIQEIQSGTRTSTFTILFSASSVAMSYSQALYWDGDELEAHKILKLALFYMSLTSREDLDGHSLWNLPTRLFHLAARILQSLFTDGCSLSLAGEIVDMYRLLSQTDPKRFSSQFLRCLYAYAYLCHFGTPSHPDRVILEARHCYIFQLVYEESIVHTNEDHPMGHGSFKPVIRALQGLESGIQIIQRAIQAYLTPMSNINTTSGPGLAENTHQLIVAFAVLYPQVTFEAVDSLTSSTQVQQGSHNALLLRALTLIRDTSERLDLSFQSQLMHCAQTCMDLGRSCLLDIELPGALVAFGNTLLHCGEQETGISAIEEAISVYRTLSAERGEQREILYSMINLSDALRKAGRTVEAFQCYQELLQLCLEHEELGTFQDVARGPLVTTLLLICEHLLTFKPQRSYQLAQYAHHLLSSPTTTLPSAHTSLYAVLIQCLRLAGVTDEDILDPDFSHKVYTAFEGRVETTFRIQDQFEAYEHLIHFRALQGRSLAVDSIVQRAYSLHREAIGGEISLSGLGLRHDTLAIIASHYAKLERTENILPFASAAVVTSKMRSPNLAEDTQYLESMCDVSAYLWNSGQRDEAVVLLESVAEAWKARSELDVPPTDSKPSVDSKNVRDVFGDLAPEHFHDDLRAYLATHLLPTKSSTLEKDDDNSGILSYLAKFEALVEEHMGATGYKKRDCAAESSQDTSDAANPVSQDDVAEGADSRTSGDGESMGHSVAPTMLSDQGIPTLTQDESDTPPSVSLTSFSAGAPDLELPSKLSDTPVLTSSATCVHPRSDTQRSLITSTKHWVTLVANILVISWTVVFFVVYISPSFGNGSFRLPS</sequence>
<reference evidence="3 4" key="1">
    <citation type="journal article" date="2020" name="ISME J.">
        <title>Uncovering the hidden diversity of litter-decomposition mechanisms in mushroom-forming fungi.</title>
        <authorList>
            <person name="Floudas D."/>
            <person name="Bentzer J."/>
            <person name="Ahren D."/>
            <person name="Johansson T."/>
            <person name="Persson P."/>
            <person name="Tunlid A."/>
        </authorList>
    </citation>
    <scope>NUCLEOTIDE SEQUENCE [LARGE SCALE GENOMIC DNA]</scope>
    <source>
        <strain evidence="3 4">CBS 175.51</strain>
    </source>
</reference>
<dbReference type="Gene3D" id="1.25.40.10">
    <property type="entry name" value="Tetratricopeptide repeat domain"/>
    <property type="match status" value="2"/>
</dbReference>
<feature type="compositionally biased region" description="Polar residues" evidence="1">
    <location>
        <begin position="1079"/>
        <end position="1092"/>
    </location>
</feature>
<feature type="region of interest" description="Disordered" evidence="1">
    <location>
        <begin position="1073"/>
        <end position="1145"/>
    </location>
</feature>
<organism evidence="3 4">
    <name type="scientific">Ephemerocybe angulata</name>
    <dbReference type="NCBI Taxonomy" id="980116"/>
    <lineage>
        <taxon>Eukaryota</taxon>
        <taxon>Fungi</taxon>
        <taxon>Dikarya</taxon>
        <taxon>Basidiomycota</taxon>
        <taxon>Agaricomycotina</taxon>
        <taxon>Agaricomycetes</taxon>
        <taxon>Agaricomycetidae</taxon>
        <taxon>Agaricales</taxon>
        <taxon>Agaricineae</taxon>
        <taxon>Psathyrellaceae</taxon>
        <taxon>Ephemerocybe</taxon>
    </lineage>
</organism>
<dbReference type="InterPro" id="IPR011990">
    <property type="entry name" value="TPR-like_helical_dom_sf"/>
</dbReference>
<keyword evidence="2" id="KW-0812">Transmembrane</keyword>
<feature type="compositionally biased region" description="Polar residues" evidence="1">
    <location>
        <begin position="1120"/>
        <end position="1145"/>
    </location>
</feature>
<evidence type="ECO:0000256" key="2">
    <source>
        <dbReference type="SAM" id="Phobius"/>
    </source>
</evidence>
<dbReference type="EMBL" id="JAACJK010000163">
    <property type="protein sequence ID" value="KAF5326315.1"/>
    <property type="molecule type" value="Genomic_DNA"/>
</dbReference>
<name>A0A8H5BMV9_9AGAR</name>
<protein>
    <submittedName>
        <fullName evidence="3">Uncharacterized protein</fullName>
    </submittedName>
</protein>
<dbReference type="Proteomes" id="UP000541558">
    <property type="component" value="Unassembled WGS sequence"/>
</dbReference>
<keyword evidence="4" id="KW-1185">Reference proteome</keyword>
<feature type="transmembrane region" description="Helical" evidence="2">
    <location>
        <begin position="1187"/>
        <end position="1208"/>
    </location>
</feature>
<evidence type="ECO:0000313" key="3">
    <source>
        <dbReference type="EMBL" id="KAF5326315.1"/>
    </source>
</evidence>
<evidence type="ECO:0000256" key="1">
    <source>
        <dbReference type="SAM" id="MobiDB-lite"/>
    </source>
</evidence>
<dbReference type="SUPFAM" id="SSF48452">
    <property type="entry name" value="TPR-like"/>
    <property type="match status" value="1"/>
</dbReference>
<dbReference type="OrthoDB" id="2978551at2759"/>